<sequence length="110" mass="12143">MSSQQTALAVLCQLSSVLIGYVTSQSQSLDAPNGSGFIYIFFPCFEIKYNIYFYLSANISFEVNRVGSCCSDLNSLCRACQYPKVLEARPVLKKSLLTDTCLVARLVYSG</sequence>
<name>A0ABU7DYN5_9TELE</name>
<organism evidence="2 3">
    <name type="scientific">Characodon lateralis</name>
    <dbReference type="NCBI Taxonomy" id="208331"/>
    <lineage>
        <taxon>Eukaryota</taxon>
        <taxon>Metazoa</taxon>
        <taxon>Chordata</taxon>
        <taxon>Craniata</taxon>
        <taxon>Vertebrata</taxon>
        <taxon>Euteleostomi</taxon>
        <taxon>Actinopterygii</taxon>
        <taxon>Neopterygii</taxon>
        <taxon>Teleostei</taxon>
        <taxon>Neoteleostei</taxon>
        <taxon>Acanthomorphata</taxon>
        <taxon>Ovalentaria</taxon>
        <taxon>Atherinomorphae</taxon>
        <taxon>Cyprinodontiformes</taxon>
        <taxon>Goodeidae</taxon>
        <taxon>Characodon</taxon>
    </lineage>
</organism>
<dbReference type="Proteomes" id="UP001352852">
    <property type="component" value="Unassembled WGS sequence"/>
</dbReference>
<proteinExistence type="predicted"/>
<feature type="chain" id="PRO_5045844793" description="Secreted protein" evidence="1">
    <location>
        <begin position="25"/>
        <end position="110"/>
    </location>
</feature>
<keyword evidence="3" id="KW-1185">Reference proteome</keyword>
<comment type="caution">
    <text evidence="2">The sequence shown here is derived from an EMBL/GenBank/DDBJ whole genome shotgun (WGS) entry which is preliminary data.</text>
</comment>
<accession>A0ABU7DYN5</accession>
<keyword evidence="1" id="KW-0732">Signal</keyword>
<evidence type="ECO:0000313" key="2">
    <source>
        <dbReference type="EMBL" id="MED6280157.1"/>
    </source>
</evidence>
<dbReference type="EMBL" id="JAHUTJ010041435">
    <property type="protein sequence ID" value="MED6280157.1"/>
    <property type="molecule type" value="Genomic_DNA"/>
</dbReference>
<reference evidence="2 3" key="1">
    <citation type="submission" date="2021-06" db="EMBL/GenBank/DDBJ databases">
        <authorList>
            <person name="Palmer J.M."/>
        </authorList>
    </citation>
    <scope>NUCLEOTIDE SEQUENCE [LARGE SCALE GENOMIC DNA]</scope>
    <source>
        <strain evidence="2 3">CL_MEX2019</strain>
        <tissue evidence="2">Muscle</tissue>
    </source>
</reference>
<protein>
    <recommendedName>
        <fullName evidence="4">Secreted protein</fullName>
    </recommendedName>
</protein>
<evidence type="ECO:0008006" key="4">
    <source>
        <dbReference type="Google" id="ProtNLM"/>
    </source>
</evidence>
<evidence type="ECO:0000313" key="3">
    <source>
        <dbReference type="Proteomes" id="UP001352852"/>
    </source>
</evidence>
<evidence type="ECO:0000256" key="1">
    <source>
        <dbReference type="SAM" id="SignalP"/>
    </source>
</evidence>
<feature type="signal peptide" evidence="1">
    <location>
        <begin position="1"/>
        <end position="24"/>
    </location>
</feature>
<gene>
    <name evidence="2" type="ORF">CHARACLAT_007925</name>
</gene>